<gene>
    <name evidence="3" type="ORF">COCSUDRAFT_67043</name>
</gene>
<dbReference type="InterPro" id="IPR044861">
    <property type="entry name" value="IPNS-like_FE2OG_OXY"/>
</dbReference>
<comment type="similarity">
    <text evidence="1">Belongs to the iron/ascorbate-dependent oxidoreductase family.</text>
</comment>
<name>I0YRL3_COCSC</name>
<keyword evidence="1" id="KW-0479">Metal-binding</keyword>
<dbReference type="PROSITE" id="PS51471">
    <property type="entry name" value="FE2OG_OXY"/>
    <property type="match status" value="1"/>
</dbReference>
<dbReference type="InterPro" id="IPR005123">
    <property type="entry name" value="Oxoglu/Fe-dep_dioxygenase_dom"/>
</dbReference>
<proteinExistence type="inferred from homology"/>
<evidence type="ECO:0000259" key="2">
    <source>
        <dbReference type="PROSITE" id="PS51471"/>
    </source>
</evidence>
<feature type="domain" description="Fe2OG dioxygenase" evidence="2">
    <location>
        <begin position="184"/>
        <end position="319"/>
    </location>
</feature>
<dbReference type="RefSeq" id="XP_005645576.1">
    <property type="nucleotide sequence ID" value="XM_005645519.1"/>
</dbReference>
<dbReference type="InterPro" id="IPR050231">
    <property type="entry name" value="Iron_ascorbate_oxido_reductase"/>
</dbReference>
<evidence type="ECO:0000256" key="1">
    <source>
        <dbReference type="RuleBase" id="RU003682"/>
    </source>
</evidence>
<dbReference type="OrthoDB" id="526220at2759"/>
<dbReference type="AlphaFoldDB" id="I0YRL3"/>
<dbReference type="PRINTS" id="PR00682">
    <property type="entry name" value="IPNSYNTHASE"/>
</dbReference>
<sequence>MASNISSAVVSEHHAEGSVFDKTSGLRVIDLSNFEERKQEIAQQLVSSAKDVGFFFITGHGISQSDIDKTFEYSKLFFNLPVSVKEKHPFDLDTFAGWRGLKELSEVTGTRLWEQFVAPIDRPGNPIAGTKYPEDNLIPGFKKHVEEFQRKSQAVAGLLLRGLAIGLGQSEDFFLGGLDFDADDVATLLGFNYYPPTEGHWKAGDAFRLHGHADYNLITLLYRREGETGLELLPGKDAVADPRVKNQDIRGAWRGVPDNTASWVPAPPLKGTITVNIADILTRWTDGELRSTYHRVRSPDQATGEPLGERRSLAHFVAPNRSFVVKSIKGTYPPITAGELIASEGHAYGSKFNDPEWQRIAYSTEGFTAATATRGPARHALSQNPSNVFRVFVGSEDLFPEEAPRIAVA</sequence>
<dbReference type="PANTHER" id="PTHR47990">
    <property type="entry name" value="2-OXOGLUTARATE (2OG) AND FE(II)-DEPENDENT OXYGENASE SUPERFAMILY PROTEIN-RELATED"/>
    <property type="match status" value="1"/>
</dbReference>
<dbReference type="Pfam" id="PF14226">
    <property type="entry name" value="DIOX_N"/>
    <property type="match status" value="1"/>
</dbReference>
<protein>
    <submittedName>
        <fullName evidence="3">Clavaminate synthase-like protein</fullName>
    </submittedName>
</protein>
<keyword evidence="1" id="KW-0560">Oxidoreductase</keyword>
<keyword evidence="4" id="KW-1185">Reference proteome</keyword>
<dbReference type="GO" id="GO:0016491">
    <property type="term" value="F:oxidoreductase activity"/>
    <property type="evidence" value="ECO:0007669"/>
    <property type="project" value="UniProtKB-KW"/>
</dbReference>
<dbReference type="KEGG" id="csl:COCSUDRAFT_67043"/>
<accession>I0YRL3</accession>
<dbReference type="Gene3D" id="2.60.120.330">
    <property type="entry name" value="B-lactam Antibiotic, Isopenicillin N Synthase, Chain"/>
    <property type="match status" value="1"/>
</dbReference>
<reference evidence="3 4" key="1">
    <citation type="journal article" date="2012" name="Genome Biol.">
        <title>The genome of the polar eukaryotic microalga coccomyxa subellipsoidea reveals traits of cold adaptation.</title>
        <authorList>
            <person name="Blanc G."/>
            <person name="Agarkova I."/>
            <person name="Grimwood J."/>
            <person name="Kuo A."/>
            <person name="Brueggeman A."/>
            <person name="Dunigan D."/>
            <person name="Gurnon J."/>
            <person name="Ladunga I."/>
            <person name="Lindquist E."/>
            <person name="Lucas S."/>
            <person name="Pangilinan J."/>
            <person name="Proschold T."/>
            <person name="Salamov A."/>
            <person name="Schmutz J."/>
            <person name="Weeks D."/>
            <person name="Yamada T."/>
            <person name="Claverie J.M."/>
            <person name="Grigoriev I."/>
            <person name="Van Etten J."/>
            <person name="Lomsadze A."/>
            <person name="Borodovsky M."/>
        </authorList>
    </citation>
    <scope>NUCLEOTIDE SEQUENCE [LARGE SCALE GENOMIC DNA]</scope>
    <source>
        <strain evidence="3 4">C-169</strain>
    </source>
</reference>
<dbReference type="Proteomes" id="UP000007264">
    <property type="component" value="Unassembled WGS sequence"/>
</dbReference>
<dbReference type="GO" id="GO:0046872">
    <property type="term" value="F:metal ion binding"/>
    <property type="evidence" value="ECO:0007669"/>
    <property type="project" value="UniProtKB-KW"/>
</dbReference>
<dbReference type="InterPro" id="IPR026992">
    <property type="entry name" value="DIOX_N"/>
</dbReference>
<dbReference type="SUPFAM" id="SSF51197">
    <property type="entry name" value="Clavaminate synthase-like"/>
    <property type="match status" value="1"/>
</dbReference>
<comment type="caution">
    <text evidence="3">The sequence shown here is derived from an EMBL/GenBank/DDBJ whole genome shotgun (WGS) entry which is preliminary data.</text>
</comment>
<dbReference type="EMBL" id="AGSI01000013">
    <property type="protein sequence ID" value="EIE21032.1"/>
    <property type="molecule type" value="Genomic_DNA"/>
</dbReference>
<dbReference type="GeneID" id="17039014"/>
<evidence type="ECO:0000313" key="3">
    <source>
        <dbReference type="EMBL" id="EIE21032.1"/>
    </source>
</evidence>
<keyword evidence="1" id="KW-0408">Iron</keyword>
<dbReference type="Pfam" id="PF03171">
    <property type="entry name" value="2OG-FeII_Oxy"/>
    <property type="match status" value="1"/>
</dbReference>
<organism evidence="3 4">
    <name type="scientific">Coccomyxa subellipsoidea (strain C-169)</name>
    <name type="common">Green microalga</name>
    <dbReference type="NCBI Taxonomy" id="574566"/>
    <lineage>
        <taxon>Eukaryota</taxon>
        <taxon>Viridiplantae</taxon>
        <taxon>Chlorophyta</taxon>
        <taxon>core chlorophytes</taxon>
        <taxon>Trebouxiophyceae</taxon>
        <taxon>Trebouxiophyceae incertae sedis</taxon>
        <taxon>Coccomyxaceae</taxon>
        <taxon>Coccomyxa</taxon>
        <taxon>Coccomyxa subellipsoidea</taxon>
    </lineage>
</organism>
<dbReference type="InterPro" id="IPR027443">
    <property type="entry name" value="IPNS-like_sf"/>
</dbReference>
<dbReference type="eggNOG" id="KOG0143">
    <property type="taxonomic scope" value="Eukaryota"/>
</dbReference>
<evidence type="ECO:0000313" key="4">
    <source>
        <dbReference type="Proteomes" id="UP000007264"/>
    </source>
</evidence>